<dbReference type="OrthoDB" id="4326943at2"/>
<evidence type="ECO:0000313" key="1">
    <source>
        <dbReference type="EMBL" id="BAX97062.1"/>
    </source>
</evidence>
<reference evidence="2" key="1">
    <citation type="journal article" date="2017" name="Genome Announc.">
        <title>Complete Genome Sequence of Mycobacterium stephanolepidis.</title>
        <authorList>
            <person name="Fukano H."/>
            <person name="Yoshida M."/>
            <person name="Katayama Y."/>
            <person name="Omatsu T."/>
            <person name="Mizutani T."/>
            <person name="Kurata O."/>
            <person name="Wada S."/>
            <person name="Hoshino Y."/>
        </authorList>
    </citation>
    <scope>NUCLEOTIDE SEQUENCE [LARGE SCALE GENOMIC DNA]</scope>
    <source>
        <strain evidence="2">NJB0901</strain>
    </source>
</reference>
<dbReference type="KEGG" id="mste:MSTE_01744"/>
<proteinExistence type="predicted"/>
<dbReference type="RefSeq" id="WP_096500467.1">
    <property type="nucleotide sequence ID" value="NZ_AP018165.1"/>
</dbReference>
<dbReference type="EMBL" id="AP018165">
    <property type="protein sequence ID" value="BAX97062.1"/>
    <property type="molecule type" value="Genomic_DNA"/>
</dbReference>
<reference evidence="1 2" key="2">
    <citation type="journal article" date="2017" name="Int. J. Syst. Evol. Microbiol.">
        <title>Mycobacterium stephanolepidis sp. nov., a rapidly growing species related to Mycobacterium chelonae, isolated from marine teleost fish, Stephanolepis cirrhifer.</title>
        <authorList>
            <person name="Fukano H."/>
            <person name="Wada S."/>
            <person name="Kurata O."/>
            <person name="Katayama K."/>
            <person name="Fujiwara N."/>
            <person name="Hoshino Y."/>
        </authorList>
    </citation>
    <scope>NUCLEOTIDE SEQUENCE [LARGE SCALE GENOMIC DNA]</scope>
    <source>
        <strain evidence="1 2">NJB0901</strain>
    </source>
</reference>
<accession>A0A1Z4EVT6</accession>
<organism evidence="1 2">
    <name type="scientific">[Mycobacterium] stephanolepidis</name>
    <dbReference type="NCBI Taxonomy" id="1520670"/>
    <lineage>
        <taxon>Bacteria</taxon>
        <taxon>Bacillati</taxon>
        <taxon>Actinomycetota</taxon>
        <taxon>Actinomycetes</taxon>
        <taxon>Mycobacteriales</taxon>
        <taxon>Mycobacteriaceae</taxon>
        <taxon>Mycobacteroides</taxon>
    </lineage>
</organism>
<dbReference type="Proteomes" id="UP000217954">
    <property type="component" value="Chromosome"/>
</dbReference>
<keyword evidence="2" id="KW-1185">Reference proteome</keyword>
<sequence>MEQVSSRRRKSRPKGAQALPADQLGKLLDKLQANEYCQELDLVDPFTLFIATEVRRSELLAWAVARFR</sequence>
<dbReference type="AlphaFoldDB" id="A0A1Z4EVT6"/>
<name>A0A1Z4EVT6_9MYCO</name>
<protein>
    <submittedName>
        <fullName evidence="1">Phage integrase</fullName>
    </submittedName>
</protein>
<evidence type="ECO:0000313" key="2">
    <source>
        <dbReference type="Proteomes" id="UP000217954"/>
    </source>
</evidence>
<gene>
    <name evidence="1" type="ORF">MSTE_01744</name>
</gene>